<feature type="domain" description="Major facilitator superfamily (MFS) profile" evidence="8">
    <location>
        <begin position="1"/>
        <end position="410"/>
    </location>
</feature>
<dbReference type="Gene3D" id="1.20.1250.20">
    <property type="entry name" value="MFS general substrate transporter like domains"/>
    <property type="match status" value="1"/>
</dbReference>
<sequence length="418" mass="44784">MKGNMFSALKNKSFRSLFTAQIFSDLGNWLDFIAIQVVIAYHWGLGEGAIAAVIIAMGLPWVVIGPFAGVFVERLSKKTVMISSLALKLVFVAGLYFSPNLYFLLFFVLLKGTAAALYDPARQSMIRSVVPEDELPQAVTLSQLSVNSTKIIGPALGAALISLFGAKSPFLFEIAGFFIGLLFLFLLPKVEKPHVVPNLEQKKENSSFRKEFLAGIRHIYITPLLKLSVILSAAAFFIIFLYDGLFVFIVKEIGFNGEEFGLLVSAVGFGSVAGSILLGNWTKWKSLPIQLMASSSLFSGTLIVAIGLGGLKIFSLPQVGWMAGAFLLGLLGSSQSVPYGYVLQSQTPGDMMARVSAAAASIQTFSMLIAPAAGAMLAKMIGVSYVMVWAGALTSLLGLGILLTRLTANQAQTAKLKA</sequence>
<feature type="transmembrane region" description="Helical" evidence="7">
    <location>
        <begin position="260"/>
        <end position="279"/>
    </location>
</feature>
<evidence type="ECO:0000313" key="10">
    <source>
        <dbReference type="Proteomes" id="UP000284416"/>
    </source>
</evidence>
<accession>A0A417YEP0</accession>
<comment type="caution">
    <text evidence="9">The sequence shown here is derived from an EMBL/GenBank/DDBJ whole genome shotgun (WGS) entry which is preliminary data.</text>
</comment>
<evidence type="ECO:0000256" key="7">
    <source>
        <dbReference type="SAM" id="Phobius"/>
    </source>
</evidence>
<feature type="transmembrane region" description="Helical" evidence="7">
    <location>
        <begin position="227"/>
        <end position="248"/>
    </location>
</feature>
<feature type="transmembrane region" description="Helical" evidence="7">
    <location>
        <begin position="79"/>
        <end position="96"/>
    </location>
</feature>
<dbReference type="Proteomes" id="UP000284416">
    <property type="component" value="Unassembled WGS sequence"/>
</dbReference>
<evidence type="ECO:0000256" key="2">
    <source>
        <dbReference type="ARBA" id="ARBA00022448"/>
    </source>
</evidence>
<feature type="transmembrane region" description="Helical" evidence="7">
    <location>
        <begin position="21"/>
        <end position="43"/>
    </location>
</feature>
<dbReference type="InterPro" id="IPR036259">
    <property type="entry name" value="MFS_trans_sf"/>
</dbReference>
<organism evidence="9 10">
    <name type="scientific">Neobacillus notoginsengisoli</name>
    <dbReference type="NCBI Taxonomy" id="1578198"/>
    <lineage>
        <taxon>Bacteria</taxon>
        <taxon>Bacillati</taxon>
        <taxon>Bacillota</taxon>
        <taxon>Bacilli</taxon>
        <taxon>Bacillales</taxon>
        <taxon>Bacillaceae</taxon>
        <taxon>Neobacillus</taxon>
    </lineage>
</organism>
<comment type="subcellular location">
    <subcellularLocation>
        <location evidence="1">Cell membrane</location>
        <topology evidence="1">Multi-pass membrane protein</topology>
    </subcellularLocation>
</comment>
<evidence type="ECO:0000313" key="9">
    <source>
        <dbReference type="EMBL" id="RHW31146.1"/>
    </source>
</evidence>
<feature type="transmembrane region" description="Helical" evidence="7">
    <location>
        <begin position="383"/>
        <end position="403"/>
    </location>
</feature>
<gene>
    <name evidence="9" type="ORF">D1B31_22865</name>
</gene>
<dbReference type="Pfam" id="PF07690">
    <property type="entry name" value="MFS_1"/>
    <property type="match status" value="1"/>
</dbReference>
<dbReference type="InterPro" id="IPR020846">
    <property type="entry name" value="MFS_dom"/>
</dbReference>
<evidence type="ECO:0000256" key="1">
    <source>
        <dbReference type="ARBA" id="ARBA00004651"/>
    </source>
</evidence>
<protein>
    <submittedName>
        <fullName evidence="9">MFS transporter</fullName>
    </submittedName>
</protein>
<keyword evidence="6 7" id="KW-0472">Membrane</keyword>
<dbReference type="CDD" id="cd06173">
    <property type="entry name" value="MFS_MefA_like"/>
    <property type="match status" value="1"/>
</dbReference>
<dbReference type="SUPFAM" id="SSF103473">
    <property type="entry name" value="MFS general substrate transporter"/>
    <property type="match status" value="1"/>
</dbReference>
<dbReference type="PROSITE" id="PS50850">
    <property type="entry name" value="MFS"/>
    <property type="match status" value="1"/>
</dbReference>
<dbReference type="EMBL" id="QWEG01000025">
    <property type="protein sequence ID" value="RHW31146.1"/>
    <property type="molecule type" value="Genomic_DNA"/>
</dbReference>
<dbReference type="GO" id="GO:0005886">
    <property type="term" value="C:plasma membrane"/>
    <property type="evidence" value="ECO:0007669"/>
    <property type="project" value="UniProtKB-SubCell"/>
</dbReference>
<proteinExistence type="predicted"/>
<keyword evidence="10" id="KW-1185">Reference proteome</keyword>
<keyword evidence="4 7" id="KW-0812">Transmembrane</keyword>
<feature type="transmembrane region" description="Helical" evidence="7">
    <location>
        <begin position="49"/>
        <end position="72"/>
    </location>
</feature>
<reference evidence="9 10" key="1">
    <citation type="journal article" date="2017" name="Int. J. Syst. Evol. Microbiol.">
        <title>Bacillus notoginsengisoli sp. nov., a novel bacterium isolated from the rhizosphere of Panax notoginseng.</title>
        <authorList>
            <person name="Zhang M.Y."/>
            <person name="Cheng J."/>
            <person name="Cai Y."/>
            <person name="Zhang T.Y."/>
            <person name="Wu Y.Y."/>
            <person name="Manikprabhu D."/>
            <person name="Li W.J."/>
            <person name="Zhang Y.X."/>
        </authorList>
    </citation>
    <scope>NUCLEOTIDE SEQUENCE [LARGE SCALE GENOMIC DNA]</scope>
    <source>
        <strain evidence="9 10">JCM 30743</strain>
    </source>
</reference>
<dbReference type="OrthoDB" id="9775268at2"/>
<dbReference type="PANTHER" id="PTHR23513:SF6">
    <property type="entry name" value="MAJOR FACILITATOR SUPERFAMILY ASSOCIATED DOMAIN-CONTAINING PROTEIN"/>
    <property type="match status" value="1"/>
</dbReference>
<feature type="transmembrane region" description="Helical" evidence="7">
    <location>
        <begin position="320"/>
        <end position="343"/>
    </location>
</feature>
<evidence type="ECO:0000256" key="3">
    <source>
        <dbReference type="ARBA" id="ARBA00022475"/>
    </source>
</evidence>
<feature type="transmembrane region" description="Helical" evidence="7">
    <location>
        <begin position="170"/>
        <end position="187"/>
    </location>
</feature>
<dbReference type="AlphaFoldDB" id="A0A417YEP0"/>
<dbReference type="GO" id="GO:0022857">
    <property type="term" value="F:transmembrane transporter activity"/>
    <property type="evidence" value="ECO:0007669"/>
    <property type="project" value="InterPro"/>
</dbReference>
<keyword evidence="5 7" id="KW-1133">Transmembrane helix</keyword>
<feature type="transmembrane region" description="Helical" evidence="7">
    <location>
        <begin position="291"/>
        <end position="314"/>
    </location>
</feature>
<dbReference type="PANTHER" id="PTHR23513">
    <property type="entry name" value="INTEGRAL MEMBRANE EFFLUX PROTEIN-RELATED"/>
    <property type="match status" value="1"/>
</dbReference>
<evidence type="ECO:0000259" key="8">
    <source>
        <dbReference type="PROSITE" id="PS50850"/>
    </source>
</evidence>
<name>A0A417YEP0_9BACI</name>
<feature type="transmembrane region" description="Helical" evidence="7">
    <location>
        <begin position="355"/>
        <end position="377"/>
    </location>
</feature>
<evidence type="ECO:0000256" key="4">
    <source>
        <dbReference type="ARBA" id="ARBA00022692"/>
    </source>
</evidence>
<keyword evidence="3" id="KW-1003">Cell membrane</keyword>
<evidence type="ECO:0000256" key="5">
    <source>
        <dbReference type="ARBA" id="ARBA00022989"/>
    </source>
</evidence>
<dbReference type="RefSeq" id="WP_118924829.1">
    <property type="nucleotide sequence ID" value="NZ_QWEG01000025.1"/>
</dbReference>
<dbReference type="InterPro" id="IPR011701">
    <property type="entry name" value="MFS"/>
</dbReference>
<evidence type="ECO:0000256" key="6">
    <source>
        <dbReference type="ARBA" id="ARBA00023136"/>
    </source>
</evidence>
<keyword evidence="2" id="KW-0813">Transport</keyword>